<evidence type="ECO:0000256" key="1">
    <source>
        <dbReference type="ARBA" id="ARBA00010646"/>
    </source>
</evidence>
<gene>
    <name evidence="5" type="ORF">BMIN_1189</name>
</gene>
<name>A0A087BTD8_9BIFI</name>
<protein>
    <submittedName>
        <fullName evidence="5">1,4-beta-N-acetylmuramidase</fullName>
    </submittedName>
</protein>
<dbReference type="eggNOG" id="COG3415">
    <property type="taxonomic scope" value="Bacteria"/>
</dbReference>
<dbReference type="STRING" id="1693.BMIN_1189"/>
<proteinExistence type="inferred from homology"/>
<dbReference type="SMART" id="SM00458">
    <property type="entry name" value="RICIN"/>
    <property type="match status" value="1"/>
</dbReference>
<organism evidence="5 6">
    <name type="scientific">Bifidobacterium minimum</name>
    <dbReference type="NCBI Taxonomy" id="1693"/>
    <lineage>
        <taxon>Bacteria</taxon>
        <taxon>Bacillati</taxon>
        <taxon>Actinomycetota</taxon>
        <taxon>Actinomycetes</taxon>
        <taxon>Bifidobacteriales</taxon>
        <taxon>Bifidobacteriaceae</taxon>
        <taxon>Bifidobacterium</taxon>
    </lineage>
</organism>
<dbReference type="Proteomes" id="UP000029014">
    <property type="component" value="Unassembled WGS sequence"/>
</dbReference>
<dbReference type="PROSITE" id="PS51904">
    <property type="entry name" value="GLYCOSYL_HYDROL_F25_2"/>
    <property type="match status" value="1"/>
</dbReference>
<dbReference type="GO" id="GO:0016998">
    <property type="term" value="P:cell wall macromolecule catabolic process"/>
    <property type="evidence" value="ECO:0007669"/>
    <property type="project" value="InterPro"/>
</dbReference>
<dbReference type="GO" id="GO:0003796">
    <property type="term" value="F:lysozyme activity"/>
    <property type="evidence" value="ECO:0007669"/>
    <property type="project" value="InterPro"/>
</dbReference>
<dbReference type="AlphaFoldDB" id="A0A087BTD8"/>
<dbReference type="InterPro" id="IPR000772">
    <property type="entry name" value="Ricin_B_lectin"/>
</dbReference>
<evidence type="ECO:0000313" key="6">
    <source>
        <dbReference type="Proteomes" id="UP000029014"/>
    </source>
</evidence>
<dbReference type="InterPro" id="IPR035992">
    <property type="entry name" value="Ricin_B-like_lectins"/>
</dbReference>
<dbReference type="CDD" id="cd00161">
    <property type="entry name" value="beta-trefoil_Ricin-like"/>
    <property type="match status" value="1"/>
</dbReference>
<dbReference type="eggNOG" id="COG2273">
    <property type="taxonomic scope" value="Bacteria"/>
</dbReference>
<sequence length="681" mass="73889">MHPIYGVVGVLMTVLFPLSSIGSYGVLWTQRADDGTSESTGVVVNGDSEVTGAQEGISADSMPDNPNQRLPLTVSGSIPNSATAVSDDLAVLKNGEIRNLSTGASVTDSKIVGTSTTPPDPLAKTDGSSFIPTSVHKVRAAMKKSASQAASGTVRQSAYISYGRNQTTSVAWTSSEYGAYWGSYNDSQAFFGASGDLFAQQANHVIDVSQWQGTIDWSRAKAAGVQGVIIRIGYGWGNDFDTQALRNIRECKRLGIPFGIYLYSYAYDTPTASNEGSDVVSKLRSAGVSPDDLSYPVFYDLENWTWTGHTPPTSSEVYEGMVNAWYAQLQAAGYDNLGVYSYVNYLQHELNSSALHAKTRWVADYGSELPFQFTTNDRGWQYSDQGSIDGISGTVDVSAFGNGQYRASTDVAQYSSVSVPDGTYYINSFAKDSSGVDITGGGIDDGVRTELHQSNSTTEQQYRFTRQVDGSYTIINVNSGKALDVSGGAAGNQAVVQQWAPNGTDAQKWYIRDSGEGYYIQSALGDWVLDIAGGSLTDGTSIRLYAPNGTDAQKFLLSSATAQIPVDKGAADVFLEIEREDSMFSQEERGRAVELYFSTDMTTQQVAEHLGYPTRQCLERWLHEDPRYADAIAKPIIPFSKRVRAVRLCLAGLQQKQAAAQLGISQPWCIIGWSRIVRRVW</sequence>
<dbReference type="SUPFAM" id="SSF51445">
    <property type="entry name" value="(Trans)glycosidases"/>
    <property type="match status" value="1"/>
</dbReference>
<dbReference type="GO" id="GO:0016052">
    <property type="term" value="P:carbohydrate catabolic process"/>
    <property type="evidence" value="ECO:0007669"/>
    <property type="project" value="TreeGrafter"/>
</dbReference>
<dbReference type="PROSITE" id="PS50231">
    <property type="entry name" value="RICIN_B_LECTIN"/>
    <property type="match status" value="1"/>
</dbReference>
<dbReference type="eggNOG" id="COG3757">
    <property type="taxonomic scope" value="Bacteria"/>
</dbReference>
<evidence type="ECO:0000259" key="4">
    <source>
        <dbReference type="SMART" id="SM00458"/>
    </source>
</evidence>
<keyword evidence="3" id="KW-0812">Transmembrane</keyword>
<comment type="caution">
    <text evidence="5">The sequence shown here is derived from an EMBL/GenBank/DDBJ whole genome shotgun (WGS) entry which is preliminary data.</text>
</comment>
<feature type="domain" description="Ricin B lectin" evidence="4">
    <location>
        <begin position="423"/>
        <end position="558"/>
    </location>
</feature>
<dbReference type="InterPro" id="IPR017853">
    <property type="entry name" value="GH"/>
</dbReference>
<dbReference type="Pfam" id="PF01183">
    <property type="entry name" value="Glyco_hydro_25"/>
    <property type="match status" value="1"/>
</dbReference>
<reference evidence="5 6" key="1">
    <citation type="submission" date="2014-03" db="EMBL/GenBank/DDBJ databases">
        <title>Genomics of Bifidobacteria.</title>
        <authorList>
            <person name="Ventura M."/>
            <person name="Milani C."/>
            <person name="Lugli G.A."/>
        </authorList>
    </citation>
    <scope>NUCLEOTIDE SEQUENCE [LARGE SCALE GENOMIC DNA]</scope>
    <source>
        <strain evidence="5 6">LMG 11592</strain>
    </source>
</reference>
<dbReference type="PANTHER" id="PTHR34135">
    <property type="entry name" value="LYSOZYME"/>
    <property type="match status" value="1"/>
</dbReference>
<dbReference type="Pfam" id="PF14200">
    <property type="entry name" value="RicinB_lectin_2"/>
    <property type="match status" value="1"/>
</dbReference>
<keyword evidence="6" id="KW-1185">Reference proteome</keyword>
<dbReference type="EMBL" id="JGZD01000001">
    <property type="protein sequence ID" value="KFI74288.1"/>
    <property type="molecule type" value="Genomic_DNA"/>
</dbReference>
<dbReference type="RefSeq" id="WP_156097287.1">
    <property type="nucleotide sequence ID" value="NZ_JGZD01000001.1"/>
</dbReference>
<evidence type="ECO:0000256" key="2">
    <source>
        <dbReference type="SAM" id="MobiDB-lite"/>
    </source>
</evidence>
<feature type="region of interest" description="Disordered" evidence="2">
    <location>
        <begin position="109"/>
        <end position="128"/>
    </location>
</feature>
<dbReference type="InterPro" id="IPR002053">
    <property type="entry name" value="Glyco_hydro_25"/>
</dbReference>
<dbReference type="Gene3D" id="3.20.20.80">
    <property type="entry name" value="Glycosidases"/>
    <property type="match status" value="1"/>
</dbReference>
<comment type="similarity">
    <text evidence="1">Belongs to the glycosyl hydrolase 25 family.</text>
</comment>
<dbReference type="Gene3D" id="2.80.10.50">
    <property type="match status" value="1"/>
</dbReference>
<evidence type="ECO:0000313" key="5">
    <source>
        <dbReference type="EMBL" id="KFI74288.1"/>
    </source>
</evidence>
<dbReference type="SUPFAM" id="SSF50370">
    <property type="entry name" value="Ricin B-like lectins"/>
    <property type="match status" value="1"/>
</dbReference>
<dbReference type="PANTHER" id="PTHR34135:SF2">
    <property type="entry name" value="LYSOZYME"/>
    <property type="match status" value="1"/>
</dbReference>
<evidence type="ECO:0000256" key="3">
    <source>
        <dbReference type="SAM" id="Phobius"/>
    </source>
</evidence>
<dbReference type="CDD" id="cd06414">
    <property type="entry name" value="GH25_LytC-like"/>
    <property type="match status" value="1"/>
</dbReference>
<keyword evidence="3" id="KW-1133">Transmembrane helix</keyword>
<accession>A0A087BTD8</accession>
<dbReference type="GO" id="GO:0009253">
    <property type="term" value="P:peptidoglycan catabolic process"/>
    <property type="evidence" value="ECO:0007669"/>
    <property type="project" value="InterPro"/>
</dbReference>
<feature type="transmembrane region" description="Helical" evidence="3">
    <location>
        <begin position="7"/>
        <end position="28"/>
    </location>
</feature>
<keyword evidence="3" id="KW-0472">Membrane</keyword>